<dbReference type="Proteomes" id="UP000275408">
    <property type="component" value="Unassembled WGS sequence"/>
</dbReference>
<dbReference type="AlphaFoldDB" id="A0A3M6UQI3"/>
<evidence type="ECO:0000313" key="2">
    <source>
        <dbReference type="EMBL" id="RMX55926.1"/>
    </source>
</evidence>
<evidence type="ECO:0000256" key="1">
    <source>
        <dbReference type="SAM" id="Phobius"/>
    </source>
</evidence>
<sequence length="129" mass="15232">MSTSMRTFDSTTTLTVSEGYDLTNQQHYSKRRCQCACGALNRKVTFRVWHLLLFFFVILLIMLLVGVLAAMYGPREPNSKHSKVSEYKPHENVQHSDIRQLDNLKNMRRRIRRHETGVLFEKEMHFFVP</sequence>
<comment type="caution">
    <text evidence="2">The sequence shown here is derived from an EMBL/GenBank/DDBJ whole genome shotgun (WGS) entry which is preliminary data.</text>
</comment>
<dbReference type="EMBL" id="RCHS01000981">
    <property type="protein sequence ID" value="RMX55926.1"/>
    <property type="molecule type" value="Genomic_DNA"/>
</dbReference>
<keyword evidence="1" id="KW-0812">Transmembrane</keyword>
<organism evidence="2 3">
    <name type="scientific">Pocillopora damicornis</name>
    <name type="common">Cauliflower coral</name>
    <name type="synonym">Millepora damicornis</name>
    <dbReference type="NCBI Taxonomy" id="46731"/>
    <lineage>
        <taxon>Eukaryota</taxon>
        <taxon>Metazoa</taxon>
        <taxon>Cnidaria</taxon>
        <taxon>Anthozoa</taxon>
        <taxon>Hexacorallia</taxon>
        <taxon>Scleractinia</taxon>
        <taxon>Astrocoeniina</taxon>
        <taxon>Pocilloporidae</taxon>
        <taxon>Pocillopora</taxon>
    </lineage>
</organism>
<evidence type="ECO:0000313" key="3">
    <source>
        <dbReference type="Proteomes" id="UP000275408"/>
    </source>
</evidence>
<keyword evidence="1" id="KW-0472">Membrane</keyword>
<accession>A0A3M6UQI3</accession>
<feature type="transmembrane region" description="Helical" evidence="1">
    <location>
        <begin position="48"/>
        <end position="73"/>
    </location>
</feature>
<protein>
    <submittedName>
        <fullName evidence="2">Uncharacterized protein</fullName>
    </submittedName>
</protein>
<keyword evidence="3" id="KW-1185">Reference proteome</keyword>
<reference evidence="2 3" key="1">
    <citation type="journal article" date="2018" name="Sci. Rep.">
        <title>Comparative analysis of the Pocillopora damicornis genome highlights role of immune system in coral evolution.</title>
        <authorList>
            <person name="Cunning R."/>
            <person name="Bay R.A."/>
            <person name="Gillette P."/>
            <person name="Baker A.C."/>
            <person name="Traylor-Knowles N."/>
        </authorList>
    </citation>
    <scope>NUCLEOTIDE SEQUENCE [LARGE SCALE GENOMIC DNA]</scope>
    <source>
        <strain evidence="2">RSMAS</strain>
        <tissue evidence="2">Whole animal</tissue>
    </source>
</reference>
<name>A0A3M6UQI3_POCDA</name>
<gene>
    <name evidence="2" type="ORF">pdam_00015632</name>
</gene>
<proteinExistence type="predicted"/>
<keyword evidence="1" id="KW-1133">Transmembrane helix</keyword>